<dbReference type="Gene3D" id="3.10.10.10">
    <property type="entry name" value="HIV Type 1 Reverse Transcriptase, subunit A, domain 1"/>
    <property type="match status" value="1"/>
</dbReference>
<proteinExistence type="predicted"/>
<evidence type="ECO:0000256" key="13">
    <source>
        <dbReference type="ARBA" id="ARBA00023268"/>
    </source>
</evidence>
<dbReference type="CDD" id="cd00303">
    <property type="entry name" value="retropepsin_like"/>
    <property type="match status" value="1"/>
</dbReference>
<keyword evidence="14" id="KW-0479">Metal-binding</keyword>
<evidence type="ECO:0000256" key="1">
    <source>
        <dbReference type="ARBA" id="ARBA00022670"/>
    </source>
</evidence>
<keyword evidence="11" id="KW-0695">RNA-directed DNA polymerase</keyword>
<dbReference type="SUPFAM" id="SSF57756">
    <property type="entry name" value="Retrovirus zinc finger-like domains"/>
    <property type="match status" value="1"/>
</dbReference>
<feature type="domain" description="Reverse transcriptase" evidence="18">
    <location>
        <begin position="746"/>
        <end position="925"/>
    </location>
</feature>
<dbReference type="PANTHER" id="PTHR37984:SF5">
    <property type="entry name" value="PROTEIN NYNRIN-LIKE"/>
    <property type="match status" value="1"/>
</dbReference>
<name>A0A6J8CZU9_MYTCO</name>
<dbReference type="InterPro" id="IPR036875">
    <property type="entry name" value="Znf_CCHC_sf"/>
</dbReference>
<keyword evidence="6" id="KW-0255">Endonuclease</keyword>
<dbReference type="InterPro" id="IPR000477">
    <property type="entry name" value="RT_dom"/>
</dbReference>
<dbReference type="PROSITE" id="PS50994">
    <property type="entry name" value="INTEGRASE"/>
    <property type="match status" value="1"/>
</dbReference>
<dbReference type="PROSITE" id="PS50158">
    <property type="entry name" value="ZF_CCHC"/>
    <property type="match status" value="1"/>
</dbReference>
<dbReference type="FunFam" id="3.10.10.10:FF:000007">
    <property type="entry name" value="Retrovirus-related Pol polyprotein from transposon 17.6-like Protein"/>
    <property type="match status" value="1"/>
</dbReference>
<evidence type="ECO:0000256" key="5">
    <source>
        <dbReference type="ARBA" id="ARBA00022750"/>
    </source>
</evidence>
<evidence type="ECO:0000256" key="12">
    <source>
        <dbReference type="ARBA" id="ARBA00023125"/>
    </source>
</evidence>
<evidence type="ECO:0000256" key="2">
    <source>
        <dbReference type="ARBA" id="ARBA00022679"/>
    </source>
</evidence>
<keyword evidence="10" id="KW-0229">DNA integration</keyword>
<evidence type="ECO:0000256" key="10">
    <source>
        <dbReference type="ARBA" id="ARBA00022908"/>
    </source>
</evidence>
<dbReference type="GO" id="GO:0004519">
    <property type="term" value="F:endonuclease activity"/>
    <property type="evidence" value="ECO:0007669"/>
    <property type="project" value="UniProtKB-KW"/>
</dbReference>
<feature type="domain" description="CCHC-type" evidence="17">
    <location>
        <begin position="387"/>
        <end position="402"/>
    </location>
</feature>
<dbReference type="InterPro" id="IPR001584">
    <property type="entry name" value="Integrase_cat-core"/>
</dbReference>
<evidence type="ECO:0000259" key="18">
    <source>
        <dbReference type="PROSITE" id="PS50878"/>
    </source>
</evidence>
<dbReference type="InterPro" id="IPR036397">
    <property type="entry name" value="RNaseH_sf"/>
</dbReference>
<dbReference type="GO" id="GO:0003964">
    <property type="term" value="F:RNA-directed DNA polymerase activity"/>
    <property type="evidence" value="ECO:0007669"/>
    <property type="project" value="UniProtKB-KW"/>
</dbReference>
<dbReference type="CDD" id="cd01647">
    <property type="entry name" value="RT_LTR"/>
    <property type="match status" value="1"/>
</dbReference>
<keyword evidence="12" id="KW-0238">DNA-binding</keyword>
<dbReference type="PANTHER" id="PTHR37984">
    <property type="entry name" value="PROTEIN CBG26694"/>
    <property type="match status" value="1"/>
</dbReference>
<dbReference type="FunFam" id="3.10.10.10:FF:000002">
    <property type="entry name" value="Retrovirus-related Pol polyprotein from transposon 17.6-like protein"/>
    <property type="match status" value="1"/>
</dbReference>
<dbReference type="EMBL" id="CACVKT020006346">
    <property type="protein sequence ID" value="CAC5400917.1"/>
    <property type="molecule type" value="Genomic_DNA"/>
</dbReference>
<keyword evidence="7" id="KW-0378">Hydrolase</keyword>
<dbReference type="OrthoDB" id="6147719at2759"/>
<keyword evidence="1" id="KW-0645">Protease</keyword>
<dbReference type="Pfam" id="PF13975">
    <property type="entry name" value="gag-asp_proteas"/>
    <property type="match status" value="1"/>
</dbReference>
<feature type="compositionally biased region" description="Basic and acidic residues" evidence="16">
    <location>
        <begin position="33"/>
        <end position="49"/>
    </location>
</feature>
<dbReference type="Pfam" id="PF17921">
    <property type="entry name" value="Integrase_H2C2"/>
    <property type="match status" value="1"/>
</dbReference>
<dbReference type="GO" id="GO:0008270">
    <property type="term" value="F:zinc ion binding"/>
    <property type="evidence" value="ECO:0007669"/>
    <property type="project" value="UniProtKB-KW"/>
</dbReference>
<feature type="compositionally biased region" description="Basic and acidic residues" evidence="16">
    <location>
        <begin position="1375"/>
        <end position="1385"/>
    </location>
</feature>
<dbReference type="Gene3D" id="2.40.70.10">
    <property type="entry name" value="Acid Proteases"/>
    <property type="match status" value="1"/>
</dbReference>
<evidence type="ECO:0000256" key="7">
    <source>
        <dbReference type="ARBA" id="ARBA00022801"/>
    </source>
</evidence>
<dbReference type="SUPFAM" id="SSF56672">
    <property type="entry name" value="DNA/RNA polymerases"/>
    <property type="match status" value="1"/>
</dbReference>
<keyword evidence="14" id="KW-0862">Zinc</keyword>
<feature type="region of interest" description="Disordered" evidence="16">
    <location>
        <begin position="1336"/>
        <end position="1386"/>
    </location>
</feature>
<dbReference type="InterPro" id="IPR050951">
    <property type="entry name" value="Retrovirus_Pol_polyprotein"/>
</dbReference>
<dbReference type="Gene3D" id="3.30.70.270">
    <property type="match status" value="2"/>
</dbReference>
<dbReference type="SMART" id="SM00343">
    <property type="entry name" value="ZnF_C2HC"/>
    <property type="match status" value="1"/>
</dbReference>
<keyword evidence="15" id="KW-0175">Coiled coil</keyword>
<keyword evidence="4" id="KW-0540">Nuclease</keyword>
<keyword evidence="13" id="KW-0511">Multifunctional enzyme</keyword>
<dbReference type="GO" id="GO:0004190">
    <property type="term" value="F:aspartic-type endopeptidase activity"/>
    <property type="evidence" value="ECO:0007669"/>
    <property type="project" value="UniProtKB-KW"/>
</dbReference>
<dbReference type="InterPro" id="IPR001969">
    <property type="entry name" value="Aspartic_peptidase_AS"/>
</dbReference>
<dbReference type="Pfam" id="PF17919">
    <property type="entry name" value="RT_RNaseH_2"/>
    <property type="match status" value="1"/>
</dbReference>
<evidence type="ECO:0000256" key="14">
    <source>
        <dbReference type="PROSITE-ProRule" id="PRU00047"/>
    </source>
</evidence>
<dbReference type="InterPro" id="IPR021109">
    <property type="entry name" value="Peptidase_aspartic_dom_sf"/>
</dbReference>
<dbReference type="GO" id="GO:0006508">
    <property type="term" value="P:proteolysis"/>
    <property type="evidence" value="ECO:0007669"/>
    <property type="project" value="UniProtKB-KW"/>
</dbReference>
<keyword evidence="8" id="KW-0460">Magnesium</keyword>
<keyword evidence="9" id="KW-0694">RNA-binding</keyword>
<feature type="region of interest" description="Disordered" evidence="16">
    <location>
        <begin position="27"/>
        <end position="59"/>
    </location>
</feature>
<sequence>MAQNQFDSDIGQLNNVIERLESSLKHSFMHSTPKSDKIKSTISQSEKDSGVASGVDMSSEENVLTRDTVVFRTEKPRVRFVDSLPGKSDSFSEKDTLSLSASKHIVKSDNSCAEKGERNVNTKNEITDMDKQCRNSEPHNQGVKSKPATYDGISSWIDYNSHFDMVALVNNWTENQKGLYLAVSLRGQAQAVLGDLPTDVRSNFVTLVNALEERFAPTSQTELYRVQFRKRKQKASETLPKMGQAVRRLSNLAYPTAPREVRETLAKDQFIDGLFDSEMRLKIKQSRPINLDEAIRLAVELEAFNQAESSNRGNRGHLRSTNQSENIDTTDINSRADTCAMKKMEMSMKTMKGMIKDLQSELEKMKSSGNSFDNKRWATNNKRNKECFNCGKLGHFRAECRNPSRRDTTRRLLTNRSQNHNAKSRVSIIEDAGMYVDTILNKRFCKFLVDTGATLSIVSFKLYESLPKHCKVELYKTSQNITSANGGLLTLYGKGYFSIQIGKESFKLEALVADIKAEGILGLDFLKANKCVLDVVSEKLFLGESEIQLIFEGPLGCYRVVSSETVSIPPSSEVVVNGKVCFPGGYHLNSFEGIIEPSEKMKNDGPLIARTLVKVNECVPVRLLNMKQDSHVVYQGSTIGQVHKIESVCEDTYTDLKSKQSIELRSDLKALYEKACEKLDEQQSDQLKVLISKYEDLFAESDKELGHTNLVKHRINTGNAQPVKEPPRRAPVHLRQEVDKNIDDMLEKGVIEPSNSPWASGVVLVKKKDGSYRFCVDYRRLKKVTVKDAYPLPRIDDSLEQLAGSAWFSTLDLCSGYWQVEMHPDDSYKTAFATRRGLFQFRVMPFGLCCAPSTFERLMETVLAGLQWDICLVYLDDVIVAGKTFSDMLVNLDRVFERLGSAGLKLKAKKCSLCAKEVLFLGHVISEKGIATDPSKIEVVKNWPTPSNVTEIRSFLGLCSYYRRYIQNFTTIARCLHVLTEKGKPYIWSVKCQESFEILKNHLIKAPILAHPDFTKDFILDTDASNESIGAVLSQLNDQGSEVWENLQLKDEILIQNYESENEKNRRQVVLPFTERRNVLQRCHDDKTSGHLGTRKTLEKIRLTFYWPGLQSDVRLYIRGCDFCSRKKRPIPTKRAPMGIVQSSFPMERIATDILGELPETRNGNKYILVVSDYFSKWTESFPMPNMEAETVVKLIVEEVITREVSTPLDIMYEMPQAQKEVPTNKWAWKMKERMESAHSIVRKNTETAMRRQKRYHDLKLSWQKFEKDDEVYVYFPVKKSGRSPKFTSFWRGPFKIINRCTEVTYRVNCAYRGKEQAIHVDRIRKKNMQRLRDEAIESENGQEREPVNDVCSTEGSGNMQNEEQIVTSDSGTKCLEESSHEPEKRRRCKPVWMKDYCVE</sequence>
<dbReference type="PROSITE" id="PS00141">
    <property type="entry name" value="ASP_PROTEASE"/>
    <property type="match status" value="1"/>
</dbReference>
<evidence type="ECO:0000256" key="9">
    <source>
        <dbReference type="ARBA" id="ARBA00022884"/>
    </source>
</evidence>
<protein>
    <submittedName>
        <fullName evidence="20">Transposon Ty3-I Gag-Pol polyprotein,Retrovirus-related Pol polyprotein from transposon 297,Retrovirus-related Pol polyprotein from transposon 17.6</fullName>
    </submittedName>
</protein>
<dbReference type="InterPro" id="IPR001878">
    <property type="entry name" value="Znf_CCHC"/>
</dbReference>
<dbReference type="InterPro" id="IPR041577">
    <property type="entry name" value="RT_RNaseH_2"/>
</dbReference>
<evidence type="ECO:0000259" key="19">
    <source>
        <dbReference type="PROSITE" id="PS50994"/>
    </source>
</evidence>
<feature type="compositionally biased region" description="Polar residues" evidence="16">
    <location>
        <begin position="1351"/>
        <end position="1372"/>
    </location>
</feature>
<evidence type="ECO:0000256" key="4">
    <source>
        <dbReference type="ARBA" id="ARBA00022722"/>
    </source>
</evidence>
<dbReference type="Gene3D" id="3.30.420.10">
    <property type="entry name" value="Ribonuclease H-like superfamily/Ribonuclease H"/>
    <property type="match status" value="1"/>
</dbReference>
<evidence type="ECO:0000256" key="8">
    <source>
        <dbReference type="ARBA" id="ARBA00022842"/>
    </source>
</evidence>
<evidence type="ECO:0000256" key="16">
    <source>
        <dbReference type="SAM" id="MobiDB-lite"/>
    </source>
</evidence>
<evidence type="ECO:0000256" key="11">
    <source>
        <dbReference type="ARBA" id="ARBA00022918"/>
    </source>
</evidence>
<keyword evidence="14" id="KW-0863">Zinc-finger</keyword>
<gene>
    <name evidence="20" type="ORF">MCOR_35062</name>
</gene>
<keyword evidence="2" id="KW-0808">Transferase</keyword>
<dbReference type="SUPFAM" id="SSF50630">
    <property type="entry name" value="Acid proteases"/>
    <property type="match status" value="1"/>
</dbReference>
<evidence type="ECO:0000256" key="6">
    <source>
        <dbReference type="ARBA" id="ARBA00022759"/>
    </source>
</evidence>
<keyword evidence="5" id="KW-0064">Aspartyl protease</keyword>
<dbReference type="InterPro" id="IPR043502">
    <property type="entry name" value="DNA/RNA_pol_sf"/>
</dbReference>
<evidence type="ECO:0000313" key="21">
    <source>
        <dbReference type="Proteomes" id="UP000507470"/>
    </source>
</evidence>
<evidence type="ECO:0000256" key="15">
    <source>
        <dbReference type="SAM" id="Coils"/>
    </source>
</evidence>
<dbReference type="FunFam" id="3.30.70.270:FF:000020">
    <property type="entry name" value="Transposon Tf2-6 polyprotein-like Protein"/>
    <property type="match status" value="1"/>
</dbReference>
<feature type="coiled-coil region" evidence="15">
    <location>
        <begin position="341"/>
        <end position="368"/>
    </location>
</feature>
<feature type="region of interest" description="Disordered" evidence="16">
    <location>
        <begin position="309"/>
        <end position="329"/>
    </location>
</feature>
<dbReference type="Gene3D" id="1.10.340.70">
    <property type="match status" value="1"/>
</dbReference>
<dbReference type="FunFam" id="1.10.340.70:FF:000001">
    <property type="entry name" value="Retrovirus-related Pol polyprotein from transposon gypsy-like Protein"/>
    <property type="match status" value="1"/>
</dbReference>
<dbReference type="Pfam" id="PF00098">
    <property type="entry name" value="zf-CCHC"/>
    <property type="match status" value="1"/>
</dbReference>
<dbReference type="InterPro" id="IPR012337">
    <property type="entry name" value="RNaseH-like_sf"/>
</dbReference>
<feature type="domain" description="Integrase catalytic" evidence="19">
    <location>
        <begin position="1142"/>
        <end position="1259"/>
    </location>
</feature>
<evidence type="ECO:0000256" key="3">
    <source>
        <dbReference type="ARBA" id="ARBA00022695"/>
    </source>
</evidence>
<organism evidence="20 21">
    <name type="scientific">Mytilus coruscus</name>
    <name type="common">Sea mussel</name>
    <dbReference type="NCBI Taxonomy" id="42192"/>
    <lineage>
        <taxon>Eukaryota</taxon>
        <taxon>Metazoa</taxon>
        <taxon>Spiralia</taxon>
        <taxon>Lophotrochozoa</taxon>
        <taxon>Mollusca</taxon>
        <taxon>Bivalvia</taxon>
        <taxon>Autobranchia</taxon>
        <taxon>Pteriomorphia</taxon>
        <taxon>Mytilida</taxon>
        <taxon>Mytiloidea</taxon>
        <taxon>Mytilidae</taxon>
        <taxon>Mytilinae</taxon>
        <taxon>Mytilus</taxon>
    </lineage>
</organism>
<dbReference type="GO" id="GO:0015074">
    <property type="term" value="P:DNA integration"/>
    <property type="evidence" value="ECO:0007669"/>
    <property type="project" value="UniProtKB-KW"/>
</dbReference>
<dbReference type="InterPro" id="IPR043128">
    <property type="entry name" value="Rev_trsase/Diguanyl_cyclase"/>
</dbReference>
<keyword evidence="21" id="KW-1185">Reference proteome</keyword>
<dbReference type="Proteomes" id="UP000507470">
    <property type="component" value="Unassembled WGS sequence"/>
</dbReference>
<accession>A0A6J8CZU9</accession>
<dbReference type="InterPro" id="IPR041588">
    <property type="entry name" value="Integrase_H2C2"/>
</dbReference>
<dbReference type="GO" id="GO:0003677">
    <property type="term" value="F:DNA binding"/>
    <property type="evidence" value="ECO:0007669"/>
    <property type="project" value="UniProtKB-KW"/>
</dbReference>
<dbReference type="GO" id="GO:0003723">
    <property type="term" value="F:RNA binding"/>
    <property type="evidence" value="ECO:0007669"/>
    <property type="project" value="UniProtKB-KW"/>
</dbReference>
<reference evidence="20 21" key="1">
    <citation type="submission" date="2020-06" db="EMBL/GenBank/DDBJ databases">
        <authorList>
            <person name="Li R."/>
            <person name="Bekaert M."/>
        </authorList>
    </citation>
    <scope>NUCLEOTIDE SEQUENCE [LARGE SCALE GENOMIC DNA]</scope>
    <source>
        <strain evidence="21">wild</strain>
    </source>
</reference>
<keyword evidence="3" id="KW-0548">Nucleotidyltransferase</keyword>
<dbReference type="Pfam" id="PF00078">
    <property type="entry name" value="RVT_1"/>
    <property type="match status" value="1"/>
</dbReference>
<feature type="compositionally biased region" description="Basic and acidic residues" evidence="16">
    <location>
        <begin position="1336"/>
        <end position="1348"/>
    </location>
</feature>
<dbReference type="SUPFAM" id="SSF53098">
    <property type="entry name" value="Ribonuclease H-like"/>
    <property type="match status" value="1"/>
</dbReference>
<dbReference type="Gene3D" id="4.10.60.10">
    <property type="entry name" value="Zinc finger, CCHC-type"/>
    <property type="match status" value="1"/>
</dbReference>
<evidence type="ECO:0000313" key="20">
    <source>
        <dbReference type="EMBL" id="CAC5400917.1"/>
    </source>
</evidence>
<evidence type="ECO:0000259" key="17">
    <source>
        <dbReference type="PROSITE" id="PS50158"/>
    </source>
</evidence>
<dbReference type="PROSITE" id="PS50878">
    <property type="entry name" value="RT_POL"/>
    <property type="match status" value="1"/>
</dbReference>